<reference evidence="2 3" key="1">
    <citation type="submission" date="2018-10" db="EMBL/GenBank/DDBJ databases">
        <title>Characterization and genome analysis of a novel bacterium Sphingobium yanoikuyae SJTF8 capable of degrading PAHs.</title>
        <authorList>
            <person name="Yin C."/>
            <person name="Xiong W."/>
            <person name="Liang R."/>
        </authorList>
    </citation>
    <scope>NUCLEOTIDE SEQUENCE [LARGE SCALE GENOMIC DNA]</scope>
    <source>
        <strain evidence="2 3">SJTF8</strain>
    </source>
</reference>
<dbReference type="GO" id="GO:0016788">
    <property type="term" value="F:hydrolase activity, acting on ester bonds"/>
    <property type="evidence" value="ECO:0007669"/>
    <property type="project" value="UniProtKB-ARBA"/>
</dbReference>
<evidence type="ECO:0000313" key="2">
    <source>
        <dbReference type="EMBL" id="AYO78303.1"/>
    </source>
</evidence>
<dbReference type="Pfam" id="PF13472">
    <property type="entry name" value="Lipase_GDSL_2"/>
    <property type="match status" value="1"/>
</dbReference>
<accession>A0A3G2UTG9</accession>
<evidence type="ECO:0000259" key="1">
    <source>
        <dbReference type="Pfam" id="PF13472"/>
    </source>
</evidence>
<proteinExistence type="predicted"/>
<dbReference type="RefSeq" id="WP_122129810.1">
    <property type="nucleotide sequence ID" value="NZ_CP033230.1"/>
</dbReference>
<organism evidence="2 3">
    <name type="scientific">Sphingobium yanoikuyae</name>
    <name type="common">Sphingomonas yanoikuyae</name>
    <dbReference type="NCBI Taxonomy" id="13690"/>
    <lineage>
        <taxon>Bacteria</taxon>
        <taxon>Pseudomonadati</taxon>
        <taxon>Pseudomonadota</taxon>
        <taxon>Alphaproteobacteria</taxon>
        <taxon>Sphingomonadales</taxon>
        <taxon>Sphingomonadaceae</taxon>
        <taxon>Sphingobium</taxon>
    </lineage>
</organism>
<dbReference type="AlphaFoldDB" id="A0A3G2UTG9"/>
<dbReference type="SUPFAM" id="SSF52266">
    <property type="entry name" value="SGNH hydrolase"/>
    <property type="match status" value="1"/>
</dbReference>
<protein>
    <recommendedName>
        <fullName evidence="1">SGNH hydrolase-type esterase domain-containing protein</fullName>
    </recommendedName>
</protein>
<dbReference type="Proteomes" id="UP000280708">
    <property type="component" value="Chromosome"/>
</dbReference>
<gene>
    <name evidence="2" type="ORF">EBF16_16260</name>
</gene>
<evidence type="ECO:0000313" key="3">
    <source>
        <dbReference type="Proteomes" id="UP000280708"/>
    </source>
</evidence>
<name>A0A3G2UTG9_SPHYA</name>
<sequence length="253" mass="27737">MTGKQRWMIIGATCLVTLIAGGGLAYSLMPTPVPSTYCWGAGDHPNPLKVLVVGESWAAGGRLLPEAPQALNKRFGRSAIVCSVGFSGANTRKQLRGLKAAFDRQGLVRLFGSKPDKIVIITGVNDIIQRRGSMTYKDDISNLVEWLQPISDDISILEIPNINLNSKLSPIYKAKQIVFEFTSGEAGGDLLKKYRSSITDYRYTVISYDDFIQGWATAPVNYTPDGIHLTTENFHKLGGYIGEVMPVRSVQPK</sequence>
<dbReference type="Gene3D" id="3.40.50.1110">
    <property type="entry name" value="SGNH hydrolase"/>
    <property type="match status" value="1"/>
</dbReference>
<dbReference type="EMBL" id="CP033230">
    <property type="protein sequence ID" value="AYO78303.1"/>
    <property type="molecule type" value="Genomic_DNA"/>
</dbReference>
<feature type="domain" description="SGNH hydrolase-type esterase" evidence="1">
    <location>
        <begin position="54"/>
        <end position="231"/>
    </location>
</feature>
<dbReference type="InterPro" id="IPR013830">
    <property type="entry name" value="SGNH_hydro"/>
</dbReference>
<dbReference type="InterPro" id="IPR036514">
    <property type="entry name" value="SGNH_hydro_sf"/>
</dbReference>